<reference evidence="1" key="1">
    <citation type="journal article" date="2020" name="Stud. Mycol.">
        <title>101 Dothideomycetes genomes: a test case for predicting lifestyles and emergence of pathogens.</title>
        <authorList>
            <person name="Haridas S."/>
            <person name="Albert R."/>
            <person name="Binder M."/>
            <person name="Bloem J."/>
            <person name="Labutti K."/>
            <person name="Salamov A."/>
            <person name="Andreopoulos B."/>
            <person name="Baker S."/>
            <person name="Barry K."/>
            <person name="Bills G."/>
            <person name="Bluhm B."/>
            <person name="Cannon C."/>
            <person name="Castanera R."/>
            <person name="Culley D."/>
            <person name="Daum C."/>
            <person name="Ezra D."/>
            <person name="Gonzalez J."/>
            <person name="Henrissat B."/>
            <person name="Kuo A."/>
            <person name="Liang C."/>
            <person name="Lipzen A."/>
            <person name="Lutzoni F."/>
            <person name="Magnuson J."/>
            <person name="Mondo S."/>
            <person name="Nolan M."/>
            <person name="Ohm R."/>
            <person name="Pangilinan J."/>
            <person name="Park H.-J."/>
            <person name="Ramirez L."/>
            <person name="Alfaro M."/>
            <person name="Sun H."/>
            <person name="Tritt A."/>
            <person name="Yoshinaga Y."/>
            <person name="Zwiers L.-H."/>
            <person name="Turgeon B."/>
            <person name="Goodwin S."/>
            <person name="Spatafora J."/>
            <person name="Crous P."/>
            <person name="Grigoriev I."/>
        </authorList>
    </citation>
    <scope>NUCLEOTIDE SEQUENCE</scope>
    <source>
        <strain evidence="1">CBS 207.26</strain>
    </source>
</reference>
<name>A0A6A6DQB9_9PEZI</name>
<keyword evidence="2" id="KW-1185">Reference proteome</keyword>
<sequence length="106" mass="12064">MGNLKEFTDSNYDLELCGDTAATPLLQNSSDGFLSDEFFSRLTAQFESWKAAVLGWFGQEETSGTRKPIPQMASRIPVSRVNIEDLVASEEYQRKKERKRRLVEEA</sequence>
<protein>
    <submittedName>
        <fullName evidence="1">Uncharacterized protein</fullName>
    </submittedName>
</protein>
<dbReference type="EMBL" id="ML994653">
    <property type="protein sequence ID" value="KAF2181193.1"/>
    <property type="molecule type" value="Genomic_DNA"/>
</dbReference>
<proteinExistence type="predicted"/>
<evidence type="ECO:0000313" key="2">
    <source>
        <dbReference type="Proteomes" id="UP000800200"/>
    </source>
</evidence>
<dbReference type="AlphaFoldDB" id="A0A6A6DQB9"/>
<accession>A0A6A6DQB9</accession>
<dbReference type="Proteomes" id="UP000800200">
    <property type="component" value="Unassembled WGS sequence"/>
</dbReference>
<evidence type="ECO:0000313" key="1">
    <source>
        <dbReference type="EMBL" id="KAF2181193.1"/>
    </source>
</evidence>
<gene>
    <name evidence="1" type="ORF">K469DRAFT_792182</name>
</gene>
<organism evidence="1 2">
    <name type="scientific">Zopfia rhizophila CBS 207.26</name>
    <dbReference type="NCBI Taxonomy" id="1314779"/>
    <lineage>
        <taxon>Eukaryota</taxon>
        <taxon>Fungi</taxon>
        <taxon>Dikarya</taxon>
        <taxon>Ascomycota</taxon>
        <taxon>Pezizomycotina</taxon>
        <taxon>Dothideomycetes</taxon>
        <taxon>Dothideomycetes incertae sedis</taxon>
        <taxon>Zopfiaceae</taxon>
        <taxon>Zopfia</taxon>
    </lineage>
</organism>